<evidence type="ECO:0000256" key="1">
    <source>
        <dbReference type="ARBA" id="ARBA00004752"/>
    </source>
</evidence>
<evidence type="ECO:0000259" key="9">
    <source>
        <dbReference type="PROSITE" id="PS52029"/>
    </source>
</evidence>
<dbReference type="PANTHER" id="PTHR30582:SF24">
    <property type="entry name" value="L,D-TRANSPEPTIDASE ERFK_SRFK-RELATED"/>
    <property type="match status" value="1"/>
</dbReference>
<dbReference type="GO" id="GO:0016757">
    <property type="term" value="F:glycosyltransferase activity"/>
    <property type="evidence" value="ECO:0007669"/>
    <property type="project" value="UniProtKB-KW"/>
</dbReference>
<keyword evidence="6" id="KW-0133">Cell shape</keyword>
<gene>
    <name evidence="10" type="ORF">MNBD_GAMMA11-2383</name>
</gene>
<dbReference type="GO" id="GO:0071972">
    <property type="term" value="F:peptidoglycan L,D-transpeptidase activity"/>
    <property type="evidence" value="ECO:0007669"/>
    <property type="project" value="TreeGrafter"/>
</dbReference>
<evidence type="ECO:0000256" key="2">
    <source>
        <dbReference type="ARBA" id="ARBA00005992"/>
    </source>
</evidence>
<evidence type="ECO:0000256" key="8">
    <source>
        <dbReference type="ARBA" id="ARBA00023316"/>
    </source>
</evidence>
<dbReference type="AlphaFoldDB" id="A0A3B0XFC7"/>
<dbReference type="InterPro" id="IPR050979">
    <property type="entry name" value="LD-transpeptidase"/>
</dbReference>
<evidence type="ECO:0000256" key="5">
    <source>
        <dbReference type="ARBA" id="ARBA00022801"/>
    </source>
</evidence>
<proteinExistence type="inferred from homology"/>
<organism evidence="10">
    <name type="scientific">hydrothermal vent metagenome</name>
    <dbReference type="NCBI Taxonomy" id="652676"/>
    <lineage>
        <taxon>unclassified sequences</taxon>
        <taxon>metagenomes</taxon>
        <taxon>ecological metagenomes</taxon>
    </lineage>
</organism>
<feature type="domain" description="L,D-TPase catalytic" evidence="9">
    <location>
        <begin position="5"/>
        <end position="162"/>
    </location>
</feature>
<dbReference type="GO" id="GO:0071555">
    <property type="term" value="P:cell wall organization"/>
    <property type="evidence" value="ECO:0007669"/>
    <property type="project" value="UniProtKB-KW"/>
</dbReference>
<keyword evidence="8" id="KW-0961">Cell wall biogenesis/degradation</keyword>
<evidence type="ECO:0000256" key="4">
    <source>
        <dbReference type="ARBA" id="ARBA00022679"/>
    </source>
</evidence>
<dbReference type="PROSITE" id="PS52029">
    <property type="entry name" value="LD_TPASE"/>
    <property type="match status" value="1"/>
</dbReference>
<dbReference type="GO" id="GO:0018104">
    <property type="term" value="P:peptidoglycan-protein cross-linking"/>
    <property type="evidence" value="ECO:0007669"/>
    <property type="project" value="TreeGrafter"/>
</dbReference>
<keyword evidence="5" id="KW-0378">Hydrolase</keyword>
<evidence type="ECO:0000256" key="3">
    <source>
        <dbReference type="ARBA" id="ARBA00022676"/>
    </source>
</evidence>
<evidence type="ECO:0000313" key="10">
    <source>
        <dbReference type="EMBL" id="VAW60289.1"/>
    </source>
</evidence>
<dbReference type="UniPathway" id="UPA00219"/>
<dbReference type="GO" id="GO:0005576">
    <property type="term" value="C:extracellular region"/>
    <property type="evidence" value="ECO:0007669"/>
    <property type="project" value="TreeGrafter"/>
</dbReference>
<dbReference type="SUPFAM" id="SSF141523">
    <property type="entry name" value="L,D-transpeptidase catalytic domain-like"/>
    <property type="match status" value="1"/>
</dbReference>
<name>A0A3B0XFC7_9ZZZZ</name>
<dbReference type="InterPro" id="IPR038063">
    <property type="entry name" value="Transpep_catalytic_dom"/>
</dbReference>
<keyword evidence="3" id="KW-0328">Glycosyltransferase</keyword>
<comment type="similarity">
    <text evidence="2">Belongs to the YkuD family.</text>
</comment>
<dbReference type="EMBL" id="UOFG01000117">
    <property type="protein sequence ID" value="VAW60289.1"/>
    <property type="molecule type" value="Genomic_DNA"/>
</dbReference>
<keyword evidence="10" id="KW-0560">Oxidoreductase</keyword>
<dbReference type="Pfam" id="PF03734">
    <property type="entry name" value="YkuD"/>
    <property type="match status" value="1"/>
</dbReference>
<sequence length="164" mass="18204">MAEVSHIIVSIDRQRLYCADADGRPLKEYPVSTSRFGVGNQRGSFKTPLGEHRIEQKIGAGCAINEVFSGRQAMGVLDELMCQHKALPDDIISSRILWLRGTQPGINAGEGIDSFQRYIYIHGTTEENKVGSPASHGCVRMRNKDVIELFELVDEGCIVDIQEK</sequence>
<dbReference type="Gene3D" id="2.40.440.10">
    <property type="entry name" value="L,D-transpeptidase catalytic domain-like"/>
    <property type="match status" value="1"/>
</dbReference>
<keyword evidence="7" id="KW-0573">Peptidoglycan synthesis</keyword>
<dbReference type="GO" id="GO:0004355">
    <property type="term" value="F:glutamate synthase (NADPH) activity"/>
    <property type="evidence" value="ECO:0007669"/>
    <property type="project" value="UniProtKB-EC"/>
</dbReference>
<dbReference type="CDD" id="cd16913">
    <property type="entry name" value="YkuD_like"/>
    <property type="match status" value="1"/>
</dbReference>
<dbReference type="InterPro" id="IPR005490">
    <property type="entry name" value="LD_TPept_cat_dom"/>
</dbReference>
<protein>
    <submittedName>
        <fullName evidence="10">Glutamate synthase [NADPH] large chain</fullName>
        <ecNumber evidence="10">1.4.1.13</ecNumber>
    </submittedName>
</protein>
<evidence type="ECO:0000256" key="6">
    <source>
        <dbReference type="ARBA" id="ARBA00022960"/>
    </source>
</evidence>
<dbReference type="GO" id="GO:0008360">
    <property type="term" value="P:regulation of cell shape"/>
    <property type="evidence" value="ECO:0007669"/>
    <property type="project" value="UniProtKB-KW"/>
</dbReference>
<reference evidence="10" key="1">
    <citation type="submission" date="2018-06" db="EMBL/GenBank/DDBJ databases">
        <authorList>
            <person name="Zhirakovskaya E."/>
        </authorList>
    </citation>
    <scope>NUCLEOTIDE SEQUENCE</scope>
</reference>
<accession>A0A3B0XFC7</accession>
<keyword evidence="4" id="KW-0808">Transferase</keyword>
<comment type="pathway">
    <text evidence="1">Cell wall biogenesis; peptidoglycan biosynthesis.</text>
</comment>
<evidence type="ECO:0000256" key="7">
    <source>
        <dbReference type="ARBA" id="ARBA00022984"/>
    </source>
</evidence>
<dbReference type="EC" id="1.4.1.13" evidence="10"/>
<dbReference type="PANTHER" id="PTHR30582">
    <property type="entry name" value="L,D-TRANSPEPTIDASE"/>
    <property type="match status" value="1"/>
</dbReference>